<dbReference type="RefSeq" id="WP_110359584.1">
    <property type="nucleotide sequence ID" value="NZ_QFLI01000002.1"/>
</dbReference>
<dbReference type="OrthoDB" id="1118787at2"/>
<comment type="caution">
    <text evidence="1">The sequence shown here is derived from an EMBL/GenBank/DDBJ whole genome shotgun (WGS) entry which is preliminary data.</text>
</comment>
<sequence length="133" mass="15641">MNANYICPHCRNYLNVNDRIVISAKNEKGQKGVLLFSIHLGDYEILKHTNFEMENNEKISMFCPCCHKSLLDKRIHENIYKILMQDEEDQEYEILFSGVYGERCTYQISEDKVDTYGEHAAKYLNFTNLIDMS</sequence>
<evidence type="ECO:0000313" key="1">
    <source>
        <dbReference type="EMBL" id="PXY01948.1"/>
    </source>
</evidence>
<gene>
    <name evidence="1" type="ORF">DF185_04675</name>
</gene>
<evidence type="ECO:0000313" key="2">
    <source>
        <dbReference type="Proteomes" id="UP000248079"/>
    </source>
</evidence>
<keyword evidence="2" id="KW-1185">Reference proteome</keyword>
<dbReference type="EMBL" id="QFLI01000002">
    <property type="protein sequence ID" value="PXY01948.1"/>
    <property type="molecule type" value="Genomic_DNA"/>
</dbReference>
<accession>A0A2V3ZZU8</accession>
<dbReference type="Proteomes" id="UP000248079">
    <property type="component" value="Unassembled WGS sequence"/>
</dbReference>
<protein>
    <submittedName>
        <fullName evidence="1">Uncharacterized protein</fullName>
    </submittedName>
</protein>
<reference evidence="1 2" key="1">
    <citation type="submission" date="2018-05" db="EMBL/GenBank/DDBJ databases">
        <title>Marinifilum breve JC075T sp. nov., a marine bacterium isolated from Yongle Blue Hole in the South China Sea.</title>
        <authorList>
            <person name="Fu T."/>
        </authorList>
    </citation>
    <scope>NUCLEOTIDE SEQUENCE [LARGE SCALE GENOMIC DNA]</scope>
    <source>
        <strain evidence="1 2">JC075</strain>
    </source>
</reference>
<organism evidence="1 2">
    <name type="scientific">Marinifilum breve</name>
    <dbReference type="NCBI Taxonomy" id="2184082"/>
    <lineage>
        <taxon>Bacteria</taxon>
        <taxon>Pseudomonadati</taxon>
        <taxon>Bacteroidota</taxon>
        <taxon>Bacteroidia</taxon>
        <taxon>Marinilabiliales</taxon>
        <taxon>Marinifilaceae</taxon>
    </lineage>
</organism>
<proteinExistence type="predicted"/>
<dbReference type="AlphaFoldDB" id="A0A2V3ZZU8"/>
<name>A0A2V3ZZU8_9BACT</name>